<comment type="function">
    <text evidence="9">Vacuolar Fe(2+) uptake transporter.</text>
</comment>
<evidence type="ECO:0000256" key="4">
    <source>
        <dbReference type="ARBA" id="ARBA00022554"/>
    </source>
</evidence>
<evidence type="ECO:0000256" key="7">
    <source>
        <dbReference type="ARBA" id="ARBA00023136"/>
    </source>
</evidence>
<sequence length="188" mass="20684">SASDQRSTKKSTSFPARGFETSSSEFLTGSPSLSLLQPACPAPNPLPASSSSPVSRKSLLAPSPWALEGTYLAAQSEADHYMRELKREEKEIIDVPDLEAAECGEILAQYGVEAEEAEPVVRALTRNPHHWVRFMMKGSNWGWKNRRRRGPFRARQPSPPRTPSAAYSRCCPTWLSPPPHTPSSPPSS</sequence>
<keyword evidence="12" id="KW-1185">Reference proteome</keyword>
<feature type="non-terminal residue" evidence="11">
    <location>
        <position position="1"/>
    </location>
</feature>
<feature type="compositionally biased region" description="Pro residues" evidence="10">
    <location>
        <begin position="175"/>
        <end position="188"/>
    </location>
</feature>
<comment type="caution">
    <text evidence="11">The sequence shown here is derived from an EMBL/GenBank/DDBJ whole genome shotgun (WGS) entry which is preliminary data.</text>
</comment>
<dbReference type="GO" id="GO:0005381">
    <property type="term" value="F:iron ion transmembrane transporter activity"/>
    <property type="evidence" value="ECO:0007669"/>
    <property type="project" value="UniProtKB-UniRule"/>
</dbReference>
<keyword evidence="7" id="KW-0472">Membrane</keyword>
<evidence type="ECO:0000256" key="3">
    <source>
        <dbReference type="ARBA" id="ARBA00022496"/>
    </source>
</evidence>
<dbReference type="Proteomes" id="UP001154282">
    <property type="component" value="Unassembled WGS sequence"/>
</dbReference>
<dbReference type="GO" id="GO:0005384">
    <property type="term" value="F:manganese ion transmembrane transporter activity"/>
    <property type="evidence" value="ECO:0007669"/>
    <property type="project" value="InterPro"/>
</dbReference>
<evidence type="ECO:0000256" key="2">
    <source>
        <dbReference type="ARBA" id="ARBA00007049"/>
    </source>
</evidence>
<keyword evidence="4 9" id="KW-0926">Vacuole</keyword>
<name>A0AAV0HDT1_9ROSI</name>
<feature type="compositionally biased region" description="Polar residues" evidence="10">
    <location>
        <begin position="1"/>
        <end position="34"/>
    </location>
</feature>
<evidence type="ECO:0000256" key="8">
    <source>
        <dbReference type="ARBA" id="ARBA00044464"/>
    </source>
</evidence>
<comment type="subcellular location">
    <subcellularLocation>
        <location evidence="1 9">Vacuole membrane</location>
        <topology evidence="1 9">Multi-pass membrane protein</topology>
    </subcellularLocation>
</comment>
<dbReference type="EMBL" id="CAMGYJ010000002">
    <property type="protein sequence ID" value="CAI0383382.1"/>
    <property type="molecule type" value="Genomic_DNA"/>
</dbReference>
<dbReference type="Pfam" id="PF01988">
    <property type="entry name" value="VIT1"/>
    <property type="match status" value="1"/>
</dbReference>
<keyword evidence="3" id="KW-0408">Iron</keyword>
<reference evidence="11" key="1">
    <citation type="submission" date="2022-08" db="EMBL/GenBank/DDBJ databases">
        <authorList>
            <person name="Gutierrez-Valencia J."/>
        </authorList>
    </citation>
    <scope>NUCLEOTIDE SEQUENCE</scope>
</reference>
<evidence type="ECO:0000256" key="1">
    <source>
        <dbReference type="ARBA" id="ARBA00004128"/>
    </source>
</evidence>
<dbReference type="AlphaFoldDB" id="A0AAV0HDT1"/>
<comment type="catalytic activity">
    <reaction evidence="8">
        <text>Fe(2+)(in) = Fe(2+)(out)</text>
        <dbReference type="Rhea" id="RHEA:28486"/>
        <dbReference type="ChEBI" id="CHEBI:29033"/>
    </reaction>
    <physiologicalReaction direction="left-to-right" evidence="8">
        <dbReference type="Rhea" id="RHEA:28487"/>
    </physiologicalReaction>
</comment>
<dbReference type="InterPro" id="IPR008217">
    <property type="entry name" value="Ccc1_fam"/>
</dbReference>
<dbReference type="GO" id="GO:0005774">
    <property type="term" value="C:vacuolar membrane"/>
    <property type="evidence" value="ECO:0007669"/>
    <property type="project" value="UniProtKB-SubCell"/>
</dbReference>
<evidence type="ECO:0000313" key="11">
    <source>
        <dbReference type="EMBL" id="CAI0383382.1"/>
    </source>
</evidence>
<keyword evidence="9" id="KW-0406">Ion transport</keyword>
<keyword evidence="6" id="KW-1133">Transmembrane helix</keyword>
<evidence type="ECO:0000256" key="6">
    <source>
        <dbReference type="ARBA" id="ARBA00022989"/>
    </source>
</evidence>
<feature type="compositionally biased region" description="Low complexity" evidence="10">
    <location>
        <begin position="47"/>
        <end position="57"/>
    </location>
</feature>
<protein>
    <recommendedName>
        <fullName evidence="9">Vacuolar iron transporter</fullName>
    </recommendedName>
</protein>
<evidence type="ECO:0000256" key="5">
    <source>
        <dbReference type="ARBA" id="ARBA00022692"/>
    </source>
</evidence>
<dbReference type="GO" id="GO:0140315">
    <property type="term" value="F:iron ion sequestering activity"/>
    <property type="evidence" value="ECO:0007669"/>
    <property type="project" value="UniProtKB-UniRule"/>
</dbReference>
<feature type="region of interest" description="Disordered" evidence="10">
    <location>
        <begin position="144"/>
        <end position="188"/>
    </location>
</feature>
<accession>A0AAV0HDT1</accession>
<evidence type="ECO:0000256" key="9">
    <source>
        <dbReference type="RuleBase" id="RU369115"/>
    </source>
</evidence>
<feature type="region of interest" description="Disordered" evidence="10">
    <location>
        <begin position="1"/>
        <end position="57"/>
    </location>
</feature>
<keyword evidence="9" id="KW-0813">Transport</keyword>
<proteinExistence type="inferred from homology"/>
<evidence type="ECO:0000313" key="12">
    <source>
        <dbReference type="Proteomes" id="UP001154282"/>
    </source>
</evidence>
<evidence type="ECO:0000256" key="10">
    <source>
        <dbReference type="SAM" id="MobiDB-lite"/>
    </source>
</evidence>
<organism evidence="11 12">
    <name type="scientific">Linum tenue</name>
    <dbReference type="NCBI Taxonomy" id="586396"/>
    <lineage>
        <taxon>Eukaryota</taxon>
        <taxon>Viridiplantae</taxon>
        <taxon>Streptophyta</taxon>
        <taxon>Embryophyta</taxon>
        <taxon>Tracheophyta</taxon>
        <taxon>Spermatophyta</taxon>
        <taxon>Magnoliopsida</taxon>
        <taxon>eudicotyledons</taxon>
        <taxon>Gunneridae</taxon>
        <taxon>Pentapetalae</taxon>
        <taxon>rosids</taxon>
        <taxon>fabids</taxon>
        <taxon>Malpighiales</taxon>
        <taxon>Linaceae</taxon>
        <taxon>Linum</taxon>
    </lineage>
</organism>
<dbReference type="GO" id="GO:0030026">
    <property type="term" value="P:intracellular manganese ion homeostasis"/>
    <property type="evidence" value="ECO:0007669"/>
    <property type="project" value="InterPro"/>
</dbReference>
<keyword evidence="3" id="KW-0410">Iron transport</keyword>
<gene>
    <name evidence="11" type="ORF">LITE_LOCUS3970</name>
</gene>
<comment type="similarity">
    <text evidence="2 9">Belongs to the CCC1 family.</text>
</comment>
<keyword evidence="5" id="KW-0812">Transmembrane</keyword>